<gene>
    <name evidence="1" type="ORF">MFIFM68171_04909</name>
</gene>
<dbReference type="Proteomes" id="UP001628179">
    <property type="component" value="Unassembled WGS sequence"/>
</dbReference>
<accession>A0ABQ0GAK3</accession>
<protein>
    <submittedName>
        <fullName evidence="1">Uncharacterized protein</fullName>
    </submittedName>
</protein>
<dbReference type="GeneID" id="98175652"/>
<evidence type="ECO:0000313" key="2">
    <source>
        <dbReference type="Proteomes" id="UP001628179"/>
    </source>
</evidence>
<name>A0ABQ0GAK3_9PEZI</name>
<sequence length="103" mass="11206">MEPTNYPESSNGQTVHLEQAIRLVVDDAHVHITALQRVLSTLPLSPFPIMPVMEPLVTREIGAWFASHAIALELLAVEAGHDSFKSVGNANLVVMLGLISMHI</sequence>
<comment type="caution">
    <text evidence="1">The sequence shown here is derived from an EMBL/GenBank/DDBJ whole genome shotgun (WGS) entry which is preliminary data.</text>
</comment>
<dbReference type="RefSeq" id="XP_070916430.1">
    <property type="nucleotide sequence ID" value="XM_071060329.1"/>
</dbReference>
<evidence type="ECO:0000313" key="1">
    <source>
        <dbReference type="EMBL" id="GAB1314699.1"/>
    </source>
</evidence>
<organism evidence="1 2">
    <name type="scientific">Madurella fahalii</name>
    <dbReference type="NCBI Taxonomy" id="1157608"/>
    <lineage>
        <taxon>Eukaryota</taxon>
        <taxon>Fungi</taxon>
        <taxon>Dikarya</taxon>
        <taxon>Ascomycota</taxon>
        <taxon>Pezizomycotina</taxon>
        <taxon>Sordariomycetes</taxon>
        <taxon>Sordariomycetidae</taxon>
        <taxon>Sordariales</taxon>
        <taxon>Sordariales incertae sedis</taxon>
        <taxon>Madurella</taxon>
    </lineage>
</organism>
<reference evidence="1 2" key="1">
    <citation type="submission" date="2024-09" db="EMBL/GenBank/DDBJ databases">
        <title>Itraconazole resistance in Madurella fahalii resulting from another homologue of gene encoding cytochrome P450 14-alpha sterol demethylase (CYP51).</title>
        <authorList>
            <person name="Yoshioka I."/>
            <person name="Fahal A.H."/>
            <person name="Kaneko S."/>
            <person name="Yaguchi T."/>
        </authorList>
    </citation>
    <scope>NUCLEOTIDE SEQUENCE [LARGE SCALE GENOMIC DNA]</scope>
    <source>
        <strain evidence="1 2">IFM 68171</strain>
    </source>
</reference>
<proteinExistence type="predicted"/>
<keyword evidence="2" id="KW-1185">Reference proteome</keyword>
<dbReference type="EMBL" id="BAAFSV010000002">
    <property type="protein sequence ID" value="GAB1314699.1"/>
    <property type="molecule type" value="Genomic_DNA"/>
</dbReference>